<comment type="similarity">
    <text evidence="2">Belongs to the autoinducer-2 exporter (AI-2E) (TC 2.A.86) family.</text>
</comment>
<gene>
    <name evidence="7" type="ORF">CO137_00410</name>
</gene>
<feature type="transmembrane region" description="Helical" evidence="6">
    <location>
        <begin position="265"/>
        <end position="289"/>
    </location>
</feature>
<sequence length="355" mass="39931">MPNTKVKFNTMRSVFFFALIAILSIGMIYLLRPFFYPIFWAAIVAVIFFPIFKFINKQLKSSGASSIITIIIFIVFLLLPLTLFSILFINESVVLFNKIAQQDFLSGAKEVAVWVNDTPLQPYVEIVQERWSGYAINASEFIVVFVFNNIRNITQNSMSFIIMFFLMLYTLYYFLKDGEKMLKRVMHLSPLGDKYETLLYKKFTSTTKATLKGTLIIGGIQGFLGGITFWITGIEGAFVWGIMMLIVSIIPAIGPFLIWFPAAVILFAIGNIWQGITVLLIGSLIISTIDNLLRPPLVGKDAGLHPLIVLFSTLGGLLVFGISGFIIGPVIAALFLSIITIYNEYYQKELKNNQN</sequence>
<comment type="caution">
    <text evidence="7">The sequence shown here is derived from an EMBL/GenBank/DDBJ whole genome shotgun (WGS) entry which is preliminary data.</text>
</comment>
<keyword evidence="3 6" id="KW-0812">Transmembrane</keyword>
<evidence type="ECO:0000256" key="1">
    <source>
        <dbReference type="ARBA" id="ARBA00004141"/>
    </source>
</evidence>
<feature type="transmembrane region" description="Helical" evidence="6">
    <location>
        <begin position="67"/>
        <end position="89"/>
    </location>
</feature>
<dbReference type="EMBL" id="PFVJ01000010">
    <property type="protein sequence ID" value="PJA90388.1"/>
    <property type="molecule type" value="Genomic_DNA"/>
</dbReference>
<dbReference type="Pfam" id="PF01594">
    <property type="entry name" value="AI-2E_transport"/>
    <property type="match status" value="1"/>
</dbReference>
<dbReference type="AlphaFoldDB" id="A0A2M7Z7W0"/>
<dbReference type="GO" id="GO:0016020">
    <property type="term" value="C:membrane"/>
    <property type="evidence" value="ECO:0007669"/>
    <property type="project" value="UniProtKB-SubCell"/>
</dbReference>
<name>A0A2M7Z7W0_9BACT</name>
<evidence type="ECO:0000256" key="6">
    <source>
        <dbReference type="SAM" id="Phobius"/>
    </source>
</evidence>
<evidence type="ECO:0000256" key="3">
    <source>
        <dbReference type="ARBA" id="ARBA00022692"/>
    </source>
</evidence>
<organism evidence="7 8">
    <name type="scientific">Candidatus Magasanikbacteria bacterium CG_4_9_14_3_um_filter_32_9</name>
    <dbReference type="NCBI Taxonomy" id="1974644"/>
    <lineage>
        <taxon>Bacteria</taxon>
        <taxon>Candidatus Magasanikiibacteriota</taxon>
    </lineage>
</organism>
<feature type="transmembrane region" description="Helical" evidence="6">
    <location>
        <begin position="157"/>
        <end position="175"/>
    </location>
</feature>
<evidence type="ECO:0000256" key="5">
    <source>
        <dbReference type="ARBA" id="ARBA00023136"/>
    </source>
</evidence>
<dbReference type="PANTHER" id="PTHR21716">
    <property type="entry name" value="TRANSMEMBRANE PROTEIN"/>
    <property type="match status" value="1"/>
</dbReference>
<proteinExistence type="inferred from homology"/>
<evidence type="ECO:0000256" key="2">
    <source>
        <dbReference type="ARBA" id="ARBA00009773"/>
    </source>
</evidence>
<evidence type="ECO:0000313" key="7">
    <source>
        <dbReference type="EMBL" id="PJA90388.1"/>
    </source>
</evidence>
<keyword evidence="5 6" id="KW-0472">Membrane</keyword>
<comment type="subcellular location">
    <subcellularLocation>
        <location evidence="1">Membrane</location>
        <topology evidence="1">Multi-pass membrane protein</topology>
    </subcellularLocation>
</comment>
<keyword evidence="4 6" id="KW-1133">Transmembrane helix</keyword>
<evidence type="ECO:0000256" key="4">
    <source>
        <dbReference type="ARBA" id="ARBA00022989"/>
    </source>
</evidence>
<reference evidence="8" key="1">
    <citation type="submission" date="2017-09" db="EMBL/GenBank/DDBJ databases">
        <title>Depth-based differentiation of microbial function through sediment-hosted aquifers and enrichment of novel symbionts in the deep terrestrial subsurface.</title>
        <authorList>
            <person name="Probst A.J."/>
            <person name="Ladd B."/>
            <person name="Jarett J.K."/>
            <person name="Geller-Mcgrath D.E."/>
            <person name="Sieber C.M.K."/>
            <person name="Emerson J.B."/>
            <person name="Anantharaman K."/>
            <person name="Thomas B.C."/>
            <person name="Malmstrom R."/>
            <person name="Stieglmeier M."/>
            <person name="Klingl A."/>
            <person name="Woyke T."/>
            <person name="Ryan C.M."/>
            <person name="Banfield J.F."/>
        </authorList>
    </citation>
    <scope>NUCLEOTIDE SEQUENCE [LARGE SCALE GENOMIC DNA]</scope>
</reference>
<dbReference type="PANTHER" id="PTHR21716:SF4">
    <property type="entry name" value="TRANSMEMBRANE PROTEIN 245"/>
    <property type="match status" value="1"/>
</dbReference>
<protein>
    <recommendedName>
        <fullName evidence="9">AI-2E family transporter</fullName>
    </recommendedName>
</protein>
<feature type="transmembrane region" description="Helical" evidence="6">
    <location>
        <begin position="237"/>
        <end position="258"/>
    </location>
</feature>
<dbReference type="InterPro" id="IPR002549">
    <property type="entry name" value="AI-2E-like"/>
</dbReference>
<feature type="transmembrane region" description="Helical" evidence="6">
    <location>
        <begin position="37"/>
        <end position="55"/>
    </location>
</feature>
<accession>A0A2M7Z7W0</accession>
<feature type="transmembrane region" description="Helical" evidence="6">
    <location>
        <begin position="209"/>
        <end position="231"/>
    </location>
</feature>
<evidence type="ECO:0008006" key="9">
    <source>
        <dbReference type="Google" id="ProtNLM"/>
    </source>
</evidence>
<evidence type="ECO:0000313" key="8">
    <source>
        <dbReference type="Proteomes" id="UP000230843"/>
    </source>
</evidence>
<feature type="transmembrane region" description="Helical" evidence="6">
    <location>
        <begin position="12"/>
        <end position="31"/>
    </location>
</feature>
<dbReference type="Proteomes" id="UP000230843">
    <property type="component" value="Unassembled WGS sequence"/>
</dbReference>
<feature type="transmembrane region" description="Helical" evidence="6">
    <location>
        <begin position="309"/>
        <end position="342"/>
    </location>
</feature>